<keyword evidence="3" id="KW-1185">Reference proteome</keyword>
<protein>
    <submittedName>
        <fullName evidence="2">Uncharacterized protein</fullName>
    </submittedName>
</protein>
<proteinExistence type="predicted"/>
<keyword evidence="1" id="KW-0812">Transmembrane</keyword>
<dbReference type="EMBL" id="BTSX01000002">
    <property type="protein sequence ID" value="GMS85818.1"/>
    <property type="molecule type" value="Genomic_DNA"/>
</dbReference>
<feature type="transmembrane region" description="Helical" evidence="1">
    <location>
        <begin position="12"/>
        <end position="34"/>
    </location>
</feature>
<sequence length="71" mass="8145">RFPKKRGHLIDQFLSANCAMNFTPFFFSFCFSFLTKLSTMVSSSKEERHAPFFFSFDSLSTPLIKETSCSA</sequence>
<dbReference type="Proteomes" id="UP001432027">
    <property type="component" value="Unassembled WGS sequence"/>
</dbReference>
<evidence type="ECO:0000313" key="2">
    <source>
        <dbReference type="EMBL" id="GMS85818.1"/>
    </source>
</evidence>
<gene>
    <name evidence="2" type="ORF">PENTCL1PPCAC_7993</name>
</gene>
<reference evidence="2" key="1">
    <citation type="submission" date="2023-10" db="EMBL/GenBank/DDBJ databases">
        <title>Genome assembly of Pristionchus species.</title>
        <authorList>
            <person name="Yoshida K."/>
            <person name="Sommer R.J."/>
        </authorList>
    </citation>
    <scope>NUCLEOTIDE SEQUENCE</scope>
    <source>
        <strain evidence="2">RS0144</strain>
    </source>
</reference>
<evidence type="ECO:0000313" key="3">
    <source>
        <dbReference type="Proteomes" id="UP001432027"/>
    </source>
</evidence>
<keyword evidence="1" id="KW-1133">Transmembrane helix</keyword>
<name>A0AAV5SRN2_9BILA</name>
<keyword evidence="1" id="KW-0472">Membrane</keyword>
<evidence type="ECO:0000256" key="1">
    <source>
        <dbReference type="SAM" id="Phobius"/>
    </source>
</evidence>
<dbReference type="AlphaFoldDB" id="A0AAV5SRN2"/>
<accession>A0AAV5SRN2</accession>
<comment type="caution">
    <text evidence="2">The sequence shown here is derived from an EMBL/GenBank/DDBJ whole genome shotgun (WGS) entry which is preliminary data.</text>
</comment>
<feature type="non-terminal residue" evidence="2">
    <location>
        <position position="1"/>
    </location>
</feature>
<organism evidence="2 3">
    <name type="scientific">Pristionchus entomophagus</name>
    <dbReference type="NCBI Taxonomy" id="358040"/>
    <lineage>
        <taxon>Eukaryota</taxon>
        <taxon>Metazoa</taxon>
        <taxon>Ecdysozoa</taxon>
        <taxon>Nematoda</taxon>
        <taxon>Chromadorea</taxon>
        <taxon>Rhabditida</taxon>
        <taxon>Rhabditina</taxon>
        <taxon>Diplogasteromorpha</taxon>
        <taxon>Diplogasteroidea</taxon>
        <taxon>Neodiplogasteridae</taxon>
        <taxon>Pristionchus</taxon>
    </lineage>
</organism>